<dbReference type="EMBL" id="NJBA01000011">
    <property type="protein sequence ID" value="OWP47913.1"/>
    <property type="molecule type" value="Genomic_DNA"/>
</dbReference>
<proteinExistence type="predicted"/>
<gene>
    <name evidence="1" type="ORF">CEG18_25675</name>
</gene>
<accession>A0A246F403</accession>
<dbReference type="RefSeq" id="WP_088421299.1">
    <property type="nucleotide sequence ID" value="NZ_NJBA01000011.1"/>
</dbReference>
<organism evidence="1 2">
    <name type="scientific">Pseudomonas nitroreducens</name>
    <dbReference type="NCBI Taxonomy" id="46680"/>
    <lineage>
        <taxon>Bacteria</taxon>
        <taxon>Pseudomonadati</taxon>
        <taxon>Pseudomonadota</taxon>
        <taxon>Gammaproteobacteria</taxon>
        <taxon>Pseudomonadales</taxon>
        <taxon>Pseudomonadaceae</taxon>
        <taxon>Pseudomonas</taxon>
    </lineage>
</organism>
<reference evidence="1 2" key="1">
    <citation type="submission" date="2017-06" db="EMBL/GenBank/DDBJ databases">
        <title>Draft genome of Pseudomonas nitroreducens DF05.</title>
        <authorList>
            <person name="Iyer R."/>
        </authorList>
    </citation>
    <scope>NUCLEOTIDE SEQUENCE [LARGE SCALE GENOMIC DNA]</scope>
    <source>
        <strain evidence="1 2">DF05</strain>
    </source>
</reference>
<name>A0A246F403_PSENT</name>
<evidence type="ECO:0000313" key="1">
    <source>
        <dbReference type="EMBL" id="OWP47913.1"/>
    </source>
</evidence>
<comment type="caution">
    <text evidence="1">The sequence shown here is derived from an EMBL/GenBank/DDBJ whole genome shotgun (WGS) entry which is preliminary data.</text>
</comment>
<protein>
    <submittedName>
        <fullName evidence="1">Uncharacterized protein</fullName>
    </submittedName>
</protein>
<evidence type="ECO:0000313" key="2">
    <source>
        <dbReference type="Proteomes" id="UP000198145"/>
    </source>
</evidence>
<dbReference type="AlphaFoldDB" id="A0A246F403"/>
<dbReference type="Proteomes" id="UP000198145">
    <property type="component" value="Unassembled WGS sequence"/>
</dbReference>
<sequence>MNEHLKVEVVVRAHNRESSVLQGWISQGDYSALCHGAAPFVVRMNDCQSDMGLLERPEDIYVRSAYILSIEVLDRLPARQSAMPR</sequence>